<name>A0A812WSJ5_SYMPI</name>
<dbReference type="Proteomes" id="UP000649617">
    <property type="component" value="Unassembled WGS sequence"/>
</dbReference>
<evidence type="ECO:0000313" key="2">
    <source>
        <dbReference type="Proteomes" id="UP000649617"/>
    </source>
</evidence>
<dbReference type="EMBL" id="CAJNIZ010044233">
    <property type="protein sequence ID" value="CAE7682506.1"/>
    <property type="molecule type" value="Genomic_DNA"/>
</dbReference>
<sequence>MWGSGRGIENVHGNNLGYYNQGMDAAHSRCGGSSCALIVNPPGHRSINQFHIHFFHYA</sequence>
<organism evidence="1 2">
    <name type="scientific">Symbiodinium pilosum</name>
    <name type="common">Dinoflagellate</name>
    <dbReference type="NCBI Taxonomy" id="2952"/>
    <lineage>
        <taxon>Eukaryota</taxon>
        <taxon>Sar</taxon>
        <taxon>Alveolata</taxon>
        <taxon>Dinophyceae</taxon>
        <taxon>Suessiales</taxon>
        <taxon>Symbiodiniaceae</taxon>
        <taxon>Symbiodinium</taxon>
    </lineage>
</organism>
<dbReference type="SUPFAM" id="SSF54197">
    <property type="entry name" value="HIT-like"/>
    <property type="match status" value="1"/>
</dbReference>
<gene>
    <name evidence="1" type="ORF">SPIL2461_LOCUS19027</name>
</gene>
<keyword evidence="2" id="KW-1185">Reference proteome</keyword>
<feature type="non-terminal residue" evidence="1">
    <location>
        <position position="1"/>
    </location>
</feature>
<dbReference type="InterPro" id="IPR036265">
    <property type="entry name" value="HIT-like_sf"/>
</dbReference>
<protein>
    <submittedName>
        <fullName evidence="1">Uncharacterized protein</fullName>
    </submittedName>
</protein>
<proteinExistence type="predicted"/>
<reference evidence="1" key="1">
    <citation type="submission" date="2021-02" db="EMBL/GenBank/DDBJ databases">
        <authorList>
            <person name="Dougan E. K."/>
            <person name="Rhodes N."/>
            <person name="Thang M."/>
            <person name="Chan C."/>
        </authorList>
    </citation>
    <scope>NUCLEOTIDE SEQUENCE</scope>
</reference>
<dbReference type="OrthoDB" id="411127at2759"/>
<comment type="caution">
    <text evidence="1">The sequence shown here is derived from an EMBL/GenBank/DDBJ whole genome shotgun (WGS) entry which is preliminary data.</text>
</comment>
<evidence type="ECO:0000313" key="1">
    <source>
        <dbReference type="EMBL" id="CAE7682506.1"/>
    </source>
</evidence>
<accession>A0A812WSJ5</accession>
<dbReference type="AlphaFoldDB" id="A0A812WSJ5"/>